<dbReference type="RefSeq" id="WP_181611316.1">
    <property type="nucleotide sequence ID" value="NZ_BAABAM010000003.1"/>
</dbReference>
<keyword evidence="1" id="KW-0812">Transmembrane</keyword>
<dbReference type="Proteomes" id="UP000530928">
    <property type="component" value="Unassembled WGS sequence"/>
</dbReference>
<evidence type="ECO:0000313" key="3">
    <source>
        <dbReference type="EMBL" id="MBA2892559.1"/>
    </source>
</evidence>
<evidence type="ECO:0000256" key="1">
    <source>
        <dbReference type="SAM" id="Phobius"/>
    </source>
</evidence>
<accession>A0A7W0CK56</accession>
<dbReference type="AlphaFoldDB" id="A0A7W0CK56"/>
<gene>
    <name evidence="3" type="ORF">HNR30_003913</name>
</gene>
<comment type="caution">
    <text evidence="3">The sequence shown here is derived from an EMBL/GenBank/DDBJ whole genome shotgun (WGS) entry which is preliminary data.</text>
</comment>
<proteinExistence type="predicted"/>
<dbReference type="Gene3D" id="3.40.50.720">
    <property type="entry name" value="NAD(P)-binding Rossmann-like Domain"/>
    <property type="match status" value="1"/>
</dbReference>
<dbReference type="PANTHER" id="PTHR43162:SF1">
    <property type="entry name" value="PRESTALK A DIFFERENTIATION PROTEIN A"/>
    <property type="match status" value="1"/>
</dbReference>
<keyword evidence="1" id="KW-1133">Transmembrane helix</keyword>
<dbReference type="InterPro" id="IPR051604">
    <property type="entry name" value="Ergot_Alk_Oxidoreductase"/>
</dbReference>
<protein>
    <submittedName>
        <fullName evidence="3">Uncharacterized protein YbjT (DUF2867 family)</fullName>
    </submittedName>
</protein>
<dbReference type="PANTHER" id="PTHR43162">
    <property type="match status" value="1"/>
</dbReference>
<dbReference type="SUPFAM" id="SSF51735">
    <property type="entry name" value="NAD(P)-binding Rossmann-fold domains"/>
    <property type="match status" value="1"/>
</dbReference>
<dbReference type="EMBL" id="JACDUR010000004">
    <property type="protein sequence ID" value="MBA2892559.1"/>
    <property type="molecule type" value="Genomic_DNA"/>
</dbReference>
<keyword evidence="4" id="KW-1185">Reference proteome</keyword>
<sequence>MILVTASTAPVGRSIVEQLVEAGTPVRALTRDPANSGLPAAADVAAGDLGDAESLAAAFQGVTAVFLLAVVPGFAPAFLKAAREAGVRRIVFQSSGAIVDGADPQPDDVAAFHHDLEQQIRASGLGWTFLRLDIGSADPLQWAYDVPGQLKAGDVVRGPYAEASTSPIHPADFAAIAIAALTSDAHEGRTYDVTGPVSLTHAEQIGLLGKALGRPLRYEELPAEQARAAMSPYAPADVLFAAWERHLDGPARVTDTIERVTGRPARTPEQWAADYARTVS</sequence>
<feature type="transmembrane region" description="Helical" evidence="1">
    <location>
        <begin position="57"/>
        <end position="79"/>
    </location>
</feature>
<reference evidence="3 4" key="1">
    <citation type="submission" date="2020-07" db="EMBL/GenBank/DDBJ databases">
        <title>Genomic Encyclopedia of Type Strains, Phase IV (KMG-IV): sequencing the most valuable type-strain genomes for metagenomic binning, comparative biology and taxonomic classification.</title>
        <authorList>
            <person name="Goeker M."/>
        </authorList>
    </citation>
    <scope>NUCLEOTIDE SEQUENCE [LARGE SCALE GENOMIC DNA]</scope>
    <source>
        <strain evidence="3 4">DSM 45533</strain>
    </source>
</reference>
<feature type="domain" description="NAD(P)-binding" evidence="2">
    <location>
        <begin position="11"/>
        <end position="138"/>
    </location>
</feature>
<evidence type="ECO:0000313" key="4">
    <source>
        <dbReference type="Proteomes" id="UP000530928"/>
    </source>
</evidence>
<dbReference type="Pfam" id="PF13460">
    <property type="entry name" value="NAD_binding_10"/>
    <property type="match status" value="1"/>
</dbReference>
<dbReference type="InterPro" id="IPR036291">
    <property type="entry name" value="NAD(P)-bd_dom_sf"/>
</dbReference>
<keyword evidence="1" id="KW-0472">Membrane</keyword>
<organism evidence="3 4">
    <name type="scientific">Nonomuraea soli</name>
    <dbReference type="NCBI Taxonomy" id="1032476"/>
    <lineage>
        <taxon>Bacteria</taxon>
        <taxon>Bacillati</taxon>
        <taxon>Actinomycetota</taxon>
        <taxon>Actinomycetes</taxon>
        <taxon>Streptosporangiales</taxon>
        <taxon>Streptosporangiaceae</taxon>
        <taxon>Nonomuraea</taxon>
    </lineage>
</organism>
<dbReference type="InterPro" id="IPR016040">
    <property type="entry name" value="NAD(P)-bd_dom"/>
</dbReference>
<evidence type="ECO:0000259" key="2">
    <source>
        <dbReference type="Pfam" id="PF13460"/>
    </source>
</evidence>
<name>A0A7W0CK56_9ACTN</name>